<dbReference type="PANTHER" id="PTHR12262">
    <property type="entry name" value="CCR4-NOT TRANSCRIPTION COMPLEX SUBUNIT 9"/>
    <property type="match status" value="1"/>
</dbReference>
<gene>
    <name evidence="2" type="ORF">MtrunA17_Chr7g0224601</name>
</gene>
<dbReference type="Pfam" id="PF04078">
    <property type="entry name" value="Rcd1"/>
    <property type="match status" value="1"/>
</dbReference>
<dbReference type="Gramene" id="rna39097">
    <property type="protein sequence ID" value="RHN44920.1"/>
    <property type="gene ID" value="gene39097"/>
</dbReference>
<evidence type="ECO:0000256" key="1">
    <source>
        <dbReference type="ARBA" id="ARBA00006385"/>
    </source>
</evidence>
<dbReference type="InterPro" id="IPR011989">
    <property type="entry name" value="ARM-like"/>
</dbReference>
<protein>
    <submittedName>
        <fullName evidence="2">Putative transcription regulator Rcd1-like family</fullName>
    </submittedName>
</protein>
<dbReference type="GO" id="GO:0006402">
    <property type="term" value="P:mRNA catabolic process"/>
    <property type="evidence" value="ECO:0007669"/>
    <property type="project" value="InterPro"/>
</dbReference>
<proteinExistence type="inferred from homology"/>
<sequence length="306" mass="34317">MKNIASFVSPIGASIKSSTTTQSMSSMERLVIELSNPDLRENALRVLSKFQRIRLFPELAPLLWNSYGTIAILVQEITSIYPTIQLLNLTQTQSTRVCNVLALLQCVASHPDTKMSFLNASMPLYFYPFLQTTSELAQFEHLRLASLGVIGALVKSQVNTKESIDFLLRSEIIPLCLCNMEIGKELSKTVATFIIQKIMSNDDGLIYICGTAERFFAVVQVFNMVLESVGNQPSHRLMKLLIPCYSLLSQHHRACNALKRRLPNMLKTVNTVNCLREDEITWSWVMKLHENIGVNQVPLVPGGGNQ</sequence>
<organism evidence="2">
    <name type="scientific">Medicago truncatula</name>
    <name type="common">Barrel medic</name>
    <name type="synonym">Medicago tribuloides</name>
    <dbReference type="NCBI Taxonomy" id="3880"/>
    <lineage>
        <taxon>Eukaryota</taxon>
        <taxon>Viridiplantae</taxon>
        <taxon>Streptophyta</taxon>
        <taxon>Embryophyta</taxon>
        <taxon>Tracheophyta</taxon>
        <taxon>Spermatophyta</taxon>
        <taxon>Magnoliopsida</taxon>
        <taxon>eudicotyledons</taxon>
        <taxon>Gunneridae</taxon>
        <taxon>Pentapetalae</taxon>
        <taxon>rosids</taxon>
        <taxon>fabids</taxon>
        <taxon>Fabales</taxon>
        <taxon>Fabaceae</taxon>
        <taxon>Papilionoideae</taxon>
        <taxon>50 kb inversion clade</taxon>
        <taxon>NPAAA clade</taxon>
        <taxon>Hologalegina</taxon>
        <taxon>IRL clade</taxon>
        <taxon>Trifolieae</taxon>
        <taxon>Medicago</taxon>
    </lineage>
</organism>
<dbReference type="InterPro" id="IPR016024">
    <property type="entry name" value="ARM-type_fold"/>
</dbReference>
<accession>A0A396GV60</accession>
<comment type="caution">
    <text evidence="2">The sequence shown here is derived from an EMBL/GenBank/DDBJ whole genome shotgun (WGS) entry which is preliminary data.</text>
</comment>
<reference evidence="2" key="1">
    <citation type="journal article" date="2018" name="Nat. Plants">
        <title>Whole-genome landscape of Medicago truncatula symbiotic genes.</title>
        <authorList>
            <person name="Pecrix Y."/>
            <person name="Gamas P."/>
            <person name="Carrere S."/>
        </authorList>
    </citation>
    <scope>NUCLEOTIDE SEQUENCE</scope>
    <source>
        <tissue evidence="2">Leaves</tissue>
    </source>
</reference>
<dbReference type="InterPro" id="IPR007216">
    <property type="entry name" value="CNOT9"/>
</dbReference>
<dbReference type="Proteomes" id="UP000265566">
    <property type="component" value="Chromosome 7"/>
</dbReference>
<name>A0A396GV60_MEDTR</name>
<dbReference type="EMBL" id="PSQE01000007">
    <property type="protein sequence ID" value="RHN44920.1"/>
    <property type="molecule type" value="Genomic_DNA"/>
</dbReference>
<dbReference type="SUPFAM" id="SSF48371">
    <property type="entry name" value="ARM repeat"/>
    <property type="match status" value="1"/>
</dbReference>
<dbReference type="FunFam" id="1.25.10.10:FF:000661">
    <property type="entry name" value="Cell differentiation family, Rcd1-like containing protein"/>
    <property type="match status" value="1"/>
</dbReference>
<dbReference type="Gene3D" id="1.25.10.10">
    <property type="entry name" value="Leucine-rich Repeat Variant"/>
    <property type="match status" value="1"/>
</dbReference>
<comment type="similarity">
    <text evidence="1">Belongs to the CNOT9 family.</text>
</comment>
<dbReference type="GO" id="GO:0030014">
    <property type="term" value="C:CCR4-NOT complex"/>
    <property type="evidence" value="ECO:0007669"/>
    <property type="project" value="InterPro"/>
</dbReference>
<dbReference type="OrthoDB" id="1183224at2759"/>
<dbReference type="AlphaFoldDB" id="A0A396GV60"/>
<evidence type="ECO:0000313" key="2">
    <source>
        <dbReference type="EMBL" id="RHN44920.1"/>
    </source>
</evidence>